<dbReference type="Pfam" id="PF18135">
    <property type="entry name" value="Type_ISP_C"/>
    <property type="match status" value="1"/>
</dbReference>
<evidence type="ECO:0000313" key="4">
    <source>
        <dbReference type="Proteomes" id="UP000621266"/>
    </source>
</evidence>
<protein>
    <submittedName>
        <fullName evidence="3">DNA methyltransferase</fullName>
    </submittedName>
</protein>
<reference evidence="3 4" key="1">
    <citation type="submission" date="2019-10" db="EMBL/GenBank/DDBJ databases">
        <title>Streptomyces tenebrisbrunneis sp.nov., an endogenous actinomycete isolated from of Lycium ruthenicum.</title>
        <authorList>
            <person name="Ma L."/>
        </authorList>
    </citation>
    <scope>NUCLEOTIDE SEQUENCE [LARGE SCALE GENOMIC DNA]</scope>
    <source>
        <strain evidence="3 4">TRM 66187</strain>
    </source>
</reference>
<dbReference type="GO" id="GO:0008168">
    <property type="term" value="F:methyltransferase activity"/>
    <property type="evidence" value="ECO:0007669"/>
    <property type="project" value="UniProtKB-KW"/>
</dbReference>
<sequence>MPWSVAPLRTGRSWVLGPDPETLRARWDRLLRASGTEREALFRTSRARGLHVALPQLPGHDTPTRPLAREDGPCPEPVPVRHGPFDRQWLIPDQRLLDAARPELWRVADEAQLFAVEPGRVTGGRAPGGTPAAEAGTGEPVLLFSEQLPDGRSPAGRPGRIRPLFRRPGAREPNLAPGLAGLLADRLGLPVAPLDFLAWTAAAAGHRPAGRAVPLPLSPGVWQDGVTLGRRVLWLHTYGARCAPAPGERPKLPGGQRPYVRSALPTALGAFPAEPHYDPEERTLHLGAGRIAPVPPAAWDYTVSGVPVLAHWYERRAAPAEPGSLSAVRPARWPARWTSELLELITVLALLDALRPALEDLAERLAEGPRITAAALREAGVLPAPAAAARPASVLEHPEEGPNGQVALL</sequence>
<accession>A0ABQ7F9G7</accession>
<dbReference type="InterPro" id="IPR041635">
    <property type="entry name" value="Type_ISP_LLaBIII_C"/>
</dbReference>
<keyword evidence="3" id="KW-0808">Transferase</keyword>
<feature type="domain" description="Type ISP restriction-modification enzyme LLaBIII C-terminal specificity" evidence="2">
    <location>
        <begin position="1"/>
        <end position="344"/>
    </location>
</feature>
<proteinExistence type="predicted"/>
<evidence type="ECO:0000256" key="1">
    <source>
        <dbReference type="SAM" id="MobiDB-lite"/>
    </source>
</evidence>
<evidence type="ECO:0000313" key="3">
    <source>
        <dbReference type="EMBL" id="KAF4405661.1"/>
    </source>
</evidence>
<keyword evidence="4" id="KW-1185">Reference proteome</keyword>
<gene>
    <name evidence="3" type="ORF">GCU69_29205</name>
</gene>
<dbReference type="GO" id="GO:0032259">
    <property type="term" value="P:methylation"/>
    <property type="evidence" value="ECO:0007669"/>
    <property type="project" value="UniProtKB-KW"/>
</dbReference>
<organism evidence="3 4">
    <name type="scientific">Streptomyces lycii</name>
    <dbReference type="NCBI Taxonomy" id="2654337"/>
    <lineage>
        <taxon>Bacteria</taxon>
        <taxon>Bacillati</taxon>
        <taxon>Actinomycetota</taxon>
        <taxon>Actinomycetes</taxon>
        <taxon>Kitasatosporales</taxon>
        <taxon>Streptomycetaceae</taxon>
        <taxon>Streptomyces</taxon>
    </lineage>
</organism>
<name>A0ABQ7F9G7_9ACTN</name>
<evidence type="ECO:0000259" key="2">
    <source>
        <dbReference type="Pfam" id="PF18135"/>
    </source>
</evidence>
<feature type="region of interest" description="Disordered" evidence="1">
    <location>
        <begin position="147"/>
        <end position="169"/>
    </location>
</feature>
<comment type="caution">
    <text evidence="3">The sequence shown here is derived from an EMBL/GenBank/DDBJ whole genome shotgun (WGS) entry which is preliminary data.</text>
</comment>
<dbReference type="Proteomes" id="UP000621266">
    <property type="component" value="Unassembled WGS sequence"/>
</dbReference>
<feature type="region of interest" description="Disordered" evidence="1">
    <location>
        <begin position="54"/>
        <end position="80"/>
    </location>
</feature>
<keyword evidence="3" id="KW-0489">Methyltransferase</keyword>
<dbReference type="EMBL" id="WHPN01000407">
    <property type="protein sequence ID" value="KAF4405661.1"/>
    <property type="molecule type" value="Genomic_DNA"/>
</dbReference>
<dbReference type="RefSeq" id="WP_098751148.1">
    <property type="nucleotide sequence ID" value="NZ_WHPN01000407.1"/>
</dbReference>